<dbReference type="GO" id="GO:0008360">
    <property type="term" value="P:regulation of cell shape"/>
    <property type="evidence" value="ECO:0007669"/>
    <property type="project" value="UniProtKB-UniRule"/>
</dbReference>
<dbReference type="PANTHER" id="PTHR30135">
    <property type="entry name" value="UNCHARACTERIZED PROTEIN YVCK-RELATED"/>
    <property type="match status" value="1"/>
</dbReference>
<dbReference type="HAMAP" id="MF_00973">
    <property type="entry name" value="Gluconeogen_factor"/>
    <property type="match status" value="1"/>
</dbReference>
<keyword evidence="4" id="KW-1185">Reference proteome</keyword>
<name>A0A4V0YEM5_9MICO</name>
<gene>
    <name evidence="3" type="primary">yvcK</name>
    <name evidence="3" type="ORF">ET495_03875</name>
</gene>
<dbReference type="NCBIfam" id="TIGR01826">
    <property type="entry name" value="CofD_related"/>
    <property type="match status" value="1"/>
</dbReference>
<sequence>MRSGTPRGPQVVALGGGHGLSASLRALRHVSERLTAVVTVADDGGSSGRLREELGVLPPGDLRMALAALTDDSDWGRTWSAVLQHRFRTDGPLDQHAVGNLLITALWELLGDTVTGLDWVGRLLGARGRVLPMASVPLVVEADVVGDDGTLRTVDGQVNVATAHGRIDHLRLHPADPPACEEAVAAVHAADWVVLGPGSWYSSVLVHLLVPRLCDALLSTKARRCVTLNLSPDAETSGLTAVDHLEVLHRHAPDLRIDVVLADPSAVEDVAAAERASAALGARLVMRQVALGDGTARHDALRLAAAYRDVFDGVLGDVGGP</sequence>
<dbReference type="InterPro" id="IPR002882">
    <property type="entry name" value="CofD"/>
</dbReference>
<dbReference type="InterPro" id="IPR038136">
    <property type="entry name" value="CofD-like_dom_sf"/>
</dbReference>
<dbReference type="KEGG" id="xyl:ET495_03875"/>
<evidence type="ECO:0000256" key="1">
    <source>
        <dbReference type="ARBA" id="ARBA00022490"/>
    </source>
</evidence>
<proteinExistence type="inferred from homology"/>
<evidence type="ECO:0000313" key="3">
    <source>
        <dbReference type="EMBL" id="QAY64731.1"/>
    </source>
</evidence>
<dbReference type="Pfam" id="PF01933">
    <property type="entry name" value="CofD"/>
    <property type="match status" value="1"/>
</dbReference>
<dbReference type="CDD" id="cd07187">
    <property type="entry name" value="YvcK_like"/>
    <property type="match status" value="1"/>
</dbReference>
<comment type="similarity">
    <text evidence="2">Belongs to the gluconeogenesis factor family.</text>
</comment>
<protein>
    <recommendedName>
        <fullName evidence="2">Putative gluconeogenesis factor</fullName>
    </recommendedName>
</protein>
<dbReference type="Gene3D" id="3.40.50.10680">
    <property type="entry name" value="CofD-like domains"/>
    <property type="match status" value="1"/>
</dbReference>
<reference evidence="3 4" key="1">
    <citation type="submission" date="2019-01" db="EMBL/GenBank/DDBJ databases">
        <title>Genome sequencing of strain 2JSPR-7.</title>
        <authorList>
            <person name="Heo J."/>
            <person name="Kim S.-J."/>
            <person name="Kim J.-S."/>
            <person name="Hong S.-B."/>
            <person name="Kwon S.-W."/>
        </authorList>
    </citation>
    <scope>NUCLEOTIDE SEQUENCE [LARGE SCALE GENOMIC DNA]</scope>
    <source>
        <strain evidence="3 4">2JSPR-7</strain>
    </source>
</reference>
<dbReference type="Proteomes" id="UP000291758">
    <property type="component" value="Chromosome"/>
</dbReference>
<accession>A0A4V0YEM5</accession>
<dbReference type="OrthoDB" id="9783842at2"/>
<keyword evidence="1 2" id="KW-0963">Cytoplasm</keyword>
<dbReference type="EMBL" id="CP035495">
    <property type="protein sequence ID" value="QAY64731.1"/>
    <property type="molecule type" value="Genomic_DNA"/>
</dbReference>
<dbReference type="RefSeq" id="WP_129205873.1">
    <property type="nucleotide sequence ID" value="NZ_CP035495.1"/>
</dbReference>
<organism evidence="3 4">
    <name type="scientific">Xylanimonas allomyrinae</name>
    <dbReference type="NCBI Taxonomy" id="2509459"/>
    <lineage>
        <taxon>Bacteria</taxon>
        <taxon>Bacillati</taxon>
        <taxon>Actinomycetota</taxon>
        <taxon>Actinomycetes</taxon>
        <taxon>Micrococcales</taxon>
        <taxon>Promicromonosporaceae</taxon>
        <taxon>Xylanimonas</taxon>
    </lineage>
</organism>
<dbReference type="InterPro" id="IPR010119">
    <property type="entry name" value="Gluconeogen_factor"/>
</dbReference>
<dbReference type="SUPFAM" id="SSF142338">
    <property type="entry name" value="CofD-like"/>
    <property type="match status" value="1"/>
</dbReference>
<dbReference type="GO" id="GO:0005737">
    <property type="term" value="C:cytoplasm"/>
    <property type="evidence" value="ECO:0007669"/>
    <property type="project" value="UniProtKB-SubCell"/>
</dbReference>
<dbReference type="GO" id="GO:0043743">
    <property type="term" value="F:LPPG:FO 2-phospho-L-lactate transferase activity"/>
    <property type="evidence" value="ECO:0007669"/>
    <property type="project" value="InterPro"/>
</dbReference>
<dbReference type="AlphaFoldDB" id="A0A4V0YEM5"/>
<evidence type="ECO:0000313" key="4">
    <source>
        <dbReference type="Proteomes" id="UP000291758"/>
    </source>
</evidence>
<evidence type="ECO:0000256" key="2">
    <source>
        <dbReference type="HAMAP-Rule" id="MF_00973"/>
    </source>
</evidence>
<comment type="function">
    <text evidence="2">Required for morphogenesis under gluconeogenic growth conditions.</text>
</comment>
<dbReference type="PANTHER" id="PTHR30135:SF3">
    <property type="entry name" value="GLUCONEOGENESIS FACTOR-RELATED"/>
    <property type="match status" value="1"/>
</dbReference>
<comment type="subcellular location">
    <subcellularLocation>
        <location evidence="2">Cytoplasm</location>
    </subcellularLocation>
</comment>